<evidence type="ECO:0000313" key="14">
    <source>
        <dbReference type="Ensembl" id="ENSMAMP00000050069.1"/>
    </source>
</evidence>
<comment type="similarity">
    <text evidence="2">Belongs to the krueppel C2H2-type zinc-finger protein family.</text>
</comment>
<evidence type="ECO:0000256" key="7">
    <source>
        <dbReference type="ARBA" id="ARBA00023015"/>
    </source>
</evidence>
<dbReference type="Proteomes" id="UP000261640">
    <property type="component" value="Unplaced"/>
</dbReference>
<dbReference type="InterPro" id="IPR036236">
    <property type="entry name" value="Znf_C2H2_sf"/>
</dbReference>
<dbReference type="Ensembl" id="ENSMAMT00000046651.1">
    <property type="protein sequence ID" value="ENSMAMP00000050069.1"/>
    <property type="gene ID" value="ENSMAMG00000026761.1"/>
</dbReference>
<evidence type="ECO:0000256" key="11">
    <source>
        <dbReference type="PROSITE-ProRule" id="PRU00042"/>
    </source>
</evidence>
<dbReference type="FunFam" id="3.30.160.60:FF:001498">
    <property type="entry name" value="Zinc finger protein 404"/>
    <property type="match status" value="1"/>
</dbReference>
<feature type="domain" description="C2H2-type" evidence="13">
    <location>
        <begin position="28"/>
        <end position="55"/>
    </location>
</feature>
<keyword evidence="10" id="KW-0539">Nucleus</keyword>
<name>A0A7N8XIP9_9TELE</name>
<dbReference type="FunFam" id="3.30.160.60:FF:001480">
    <property type="entry name" value="Si:cabz01071911.3"/>
    <property type="match status" value="1"/>
</dbReference>
<reference evidence="14" key="1">
    <citation type="submission" date="2025-08" db="UniProtKB">
        <authorList>
            <consortium name="Ensembl"/>
        </authorList>
    </citation>
    <scope>IDENTIFICATION</scope>
</reference>
<keyword evidence="9" id="KW-0804">Transcription</keyword>
<dbReference type="PROSITE" id="PS50157">
    <property type="entry name" value="ZINC_FINGER_C2H2_2"/>
    <property type="match status" value="4"/>
</dbReference>
<feature type="domain" description="C2H2-type" evidence="13">
    <location>
        <begin position="1"/>
        <end position="27"/>
    </location>
</feature>
<reference evidence="14" key="2">
    <citation type="submission" date="2025-09" db="UniProtKB">
        <authorList>
            <consortium name="Ensembl"/>
        </authorList>
    </citation>
    <scope>IDENTIFICATION</scope>
</reference>
<evidence type="ECO:0000256" key="2">
    <source>
        <dbReference type="ARBA" id="ARBA00006991"/>
    </source>
</evidence>
<dbReference type="Gene3D" id="3.30.160.60">
    <property type="entry name" value="Classic Zinc Finger"/>
    <property type="match status" value="4"/>
</dbReference>
<dbReference type="InParanoid" id="A0A7N8XIP9"/>
<dbReference type="PROSITE" id="PS00028">
    <property type="entry name" value="ZINC_FINGER_C2H2_1"/>
    <property type="match status" value="2"/>
</dbReference>
<feature type="region of interest" description="Disordered" evidence="12">
    <location>
        <begin position="138"/>
        <end position="163"/>
    </location>
</feature>
<keyword evidence="4" id="KW-0677">Repeat</keyword>
<evidence type="ECO:0000256" key="5">
    <source>
        <dbReference type="ARBA" id="ARBA00022771"/>
    </source>
</evidence>
<dbReference type="AlphaFoldDB" id="A0A7N8XIP9"/>
<dbReference type="SUPFAM" id="SSF57667">
    <property type="entry name" value="beta-beta-alpha zinc fingers"/>
    <property type="match status" value="2"/>
</dbReference>
<feature type="domain" description="C2H2-type" evidence="13">
    <location>
        <begin position="113"/>
        <end position="131"/>
    </location>
</feature>
<evidence type="ECO:0000256" key="10">
    <source>
        <dbReference type="ARBA" id="ARBA00023242"/>
    </source>
</evidence>
<evidence type="ECO:0000256" key="8">
    <source>
        <dbReference type="ARBA" id="ARBA00023125"/>
    </source>
</evidence>
<keyword evidence="15" id="KW-1185">Reference proteome</keyword>
<keyword evidence="6" id="KW-0862">Zinc</keyword>
<dbReference type="PANTHER" id="PTHR24394">
    <property type="entry name" value="ZINC FINGER PROTEIN"/>
    <property type="match status" value="1"/>
</dbReference>
<keyword evidence="8" id="KW-0238">DNA-binding</keyword>
<feature type="domain" description="C2H2-type" evidence="13">
    <location>
        <begin position="85"/>
        <end position="112"/>
    </location>
</feature>
<organism evidence="14 15">
    <name type="scientific">Mastacembelus armatus</name>
    <name type="common">zig-zag eel</name>
    <dbReference type="NCBI Taxonomy" id="205130"/>
    <lineage>
        <taxon>Eukaryota</taxon>
        <taxon>Metazoa</taxon>
        <taxon>Chordata</taxon>
        <taxon>Craniata</taxon>
        <taxon>Vertebrata</taxon>
        <taxon>Euteleostomi</taxon>
        <taxon>Actinopterygii</taxon>
        <taxon>Neopterygii</taxon>
        <taxon>Teleostei</taxon>
        <taxon>Neoteleostei</taxon>
        <taxon>Acanthomorphata</taxon>
        <taxon>Anabantaria</taxon>
        <taxon>Synbranchiformes</taxon>
        <taxon>Mastacembelidae</taxon>
        <taxon>Mastacembelus</taxon>
    </lineage>
</organism>
<keyword evidence="7" id="KW-0805">Transcription regulation</keyword>
<dbReference type="GO" id="GO:0000981">
    <property type="term" value="F:DNA-binding transcription factor activity, RNA polymerase II-specific"/>
    <property type="evidence" value="ECO:0007669"/>
    <property type="project" value="TreeGrafter"/>
</dbReference>
<dbReference type="GO" id="GO:0005634">
    <property type="term" value="C:nucleus"/>
    <property type="evidence" value="ECO:0007669"/>
    <property type="project" value="UniProtKB-SubCell"/>
</dbReference>
<evidence type="ECO:0000313" key="15">
    <source>
        <dbReference type="Proteomes" id="UP000261640"/>
    </source>
</evidence>
<dbReference type="GO" id="GO:0003677">
    <property type="term" value="F:DNA binding"/>
    <property type="evidence" value="ECO:0007669"/>
    <property type="project" value="UniProtKB-KW"/>
</dbReference>
<evidence type="ECO:0000256" key="4">
    <source>
        <dbReference type="ARBA" id="ARBA00022737"/>
    </source>
</evidence>
<keyword evidence="3" id="KW-0479">Metal-binding</keyword>
<evidence type="ECO:0000259" key="13">
    <source>
        <dbReference type="PROSITE" id="PS50157"/>
    </source>
</evidence>
<dbReference type="PANTHER" id="PTHR24394:SF29">
    <property type="entry name" value="MYONEURIN"/>
    <property type="match status" value="1"/>
</dbReference>
<keyword evidence="5 11" id="KW-0863">Zinc-finger</keyword>
<dbReference type="SMART" id="SM00355">
    <property type="entry name" value="ZnF_C2H2"/>
    <property type="match status" value="4"/>
</dbReference>
<accession>A0A7N8XIP9</accession>
<dbReference type="InterPro" id="IPR013087">
    <property type="entry name" value="Znf_C2H2_type"/>
</dbReference>
<protein>
    <recommendedName>
        <fullName evidence="13">C2H2-type domain-containing protein</fullName>
    </recommendedName>
</protein>
<evidence type="ECO:0000256" key="3">
    <source>
        <dbReference type="ARBA" id="ARBA00022723"/>
    </source>
</evidence>
<comment type="subcellular location">
    <subcellularLocation>
        <location evidence="1">Nucleus</location>
    </subcellularLocation>
</comment>
<evidence type="ECO:0000256" key="1">
    <source>
        <dbReference type="ARBA" id="ARBA00004123"/>
    </source>
</evidence>
<dbReference type="Pfam" id="PF00096">
    <property type="entry name" value="zf-C2H2"/>
    <property type="match status" value="2"/>
</dbReference>
<evidence type="ECO:0000256" key="6">
    <source>
        <dbReference type="ARBA" id="ARBA00022833"/>
    </source>
</evidence>
<sequence length="163" mass="19173">MPNECDKAFKCKMGLLQHRVVHSGEKPFMCQTCGLSFGLKYNFQRHMRLHSGEKPFRYIHTHNHTRFLLSSQLKQHQLLHTGKPYECVVCSRKFRQSNQLKSHMQIHTGVKLYSCDRCSQGFSDSRQLKKHCCGEDGQSALESSSKRRKHRNDFSWTEEFTHQ</sequence>
<evidence type="ECO:0000256" key="12">
    <source>
        <dbReference type="SAM" id="MobiDB-lite"/>
    </source>
</evidence>
<proteinExistence type="inferred from homology"/>
<dbReference type="GO" id="GO:0008270">
    <property type="term" value="F:zinc ion binding"/>
    <property type="evidence" value="ECO:0007669"/>
    <property type="project" value="UniProtKB-KW"/>
</dbReference>
<dbReference type="GeneTree" id="ENSGT00940000167283"/>
<evidence type="ECO:0000256" key="9">
    <source>
        <dbReference type="ARBA" id="ARBA00023163"/>
    </source>
</evidence>